<evidence type="ECO:0000256" key="2">
    <source>
        <dbReference type="SAM" id="MobiDB-lite"/>
    </source>
</evidence>
<dbReference type="SUPFAM" id="SSF48097">
    <property type="entry name" value="Regulator of G-protein signaling, RGS"/>
    <property type="match status" value="1"/>
</dbReference>
<accession>A0A1C1CSF5</accession>
<dbReference type="Proteomes" id="UP000094526">
    <property type="component" value="Unassembled WGS sequence"/>
</dbReference>
<dbReference type="InterPro" id="IPR036388">
    <property type="entry name" value="WH-like_DNA-bd_sf"/>
</dbReference>
<organism evidence="5 6">
    <name type="scientific">Cladophialophora carrionii</name>
    <dbReference type="NCBI Taxonomy" id="86049"/>
    <lineage>
        <taxon>Eukaryota</taxon>
        <taxon>Fungi</taxon>
        <taxon>Dikarya</taxon>
        <taxon>Ascomycota</taxon>
        <taxon>Pezizomycotina</taxon>
        <taxon>Eurotiomycetes</taxon>
        <taxon>Chaetothyriomycetidae</taxon>
        <taxon>Chaetothyriales</taxon>
        <taxon>Herpotrichiellaceae</taxon>
        <taxon>Cladophialophora</taxon>
    </lineage>
</organism>
<feature type="compositionally biased region" description="Polar residues" evidence="2">
    <location>
        <begin position="119"/>
        <end position="135"/>
    </location>
</feature>
<sequence length="704" mass="78341">MSDSNDVTIDEPMTSATPPNLPAQVIVSSTAQDTPTIVTSPRTDQARPPHHHHSSSTSLTQSKSRRSLASLAREKTSSAFANLASLGTNSTPSLRSATSSGSLSKQSSSSGGLRPTLPRSPTSPEVQVAAQSRRTSGVPPLASQDLRHSLATALSMPNPDRRDGKMHQTSSKILRMTDDERPFTRDFQDLFATLITSLPLTPHRVRFSRVEETFLSEEAITNLGSLKFSQSNRIPDPKNPSRWVVTTTTTTFSMAKEMARSVCQRFVDARLIESAESKTNTAFVTKGGVWQLTPKGSATLYRFCSRNGINARHIEPILRRSQMQMVSLERDPATDKLVQDRPTIEIIFRRFMGSEGPNLKSSTSLSDSDSVSEYATGLVGIKMAKERRVLDKLVNNTFTGKAASDWLLDCCTTIDRRETYEMAELFVKWQLMVPVVEDRAYVRANPMATYFQPTKHAIYTITERGQRVCGWLARPPSIDSEDSRDIKDPKSRLAKDSNVNRLNVILQDAALRLLFKEFLRQSLCEENLQFYFDVSDFTSNYRALEKAGKLDRPDAVRETLAAAYGKCVDGLVRTALIDLGLYNSFLASGAPSELNIDHSLRNRLDSRMIRTNTDEESMRGSLEEVVELFELAQNVVFKLMASVSFSGLLLGIWSTNHVQDSVPKFLRDPRHAAVLRDHEIDLIGSNRTLSPGPERTVSRSNTRS</sequence>
<evidence type="ECO:0000259" key="4">
    <source>
        <dbReference type="PROSITE" id="PS50186"/>
    </source>
</evidence>
<dbReference type="GO" id="GO:0035556">
    <property type="term" value="P:intracellular signal transduction"/>
    <property type="evidence" value="ECO:0007669"/>
    <property type="project" value="InterPro"/>
</dbReference>
<dbReference type="InterPro" id="IPR036390">
    <property type="entry name" value="WH_DNA-bd_sf"/>
</dbReference>
<dbReference type="GO" id="GO:0009968">
    <property type="term" value="P:negative regulation of signal transduction"/>
    <property type="evidence" value="ECO:0007669"/>
    <property type="project" value="UniProtKB-KW"/>
</dbReference>
<feature type="domain" description="RGS" evidence="3">
    <location>
        <begin position="501"/>
        <end position="649"/>
    </location>
</feature>
<evidence type="ECO:0000313" key="5">
    <source>
        <dbReference type="EMBL" id="OCT51430.1"/>
    </source>
</evidence>
<keyword evidence="6" id="KW-1185">Reference proteome</keyword>
<feature type="region of interest" description="Disordered" evidence="2">
    <location>
        <begin position="685"/>
        <end position="704"/>
    </location>
</feature>
<dbReference type="Pfam" id="PF00610">
    <property type="entry name" value="DEP"/>
    <property type="match status" value="1"/>
</dbReference>
<evidence type="ECO:0000313" key="6">
    <source>
        <dbReference type="Proteomes" id="UP000094526"/>
    </source>
</evidence>
<dbReference type="InterPro" id="IPR016137">
    <property type="entry name" value="RGS"/>
</dbReference>
<evidence type="ECO:0000259" key="3">
    <source>
        <dbReference type="PROSITE" id="PS50132"/>
    </source>
</evidence>
<dbReference type="OrthoDB" id="196547at2759"/>
<dbReference type="VEuPathDB" id="FungiDB:CLCR_08143"/>
<dbReference type="SMART" id="SM00049">
    <property type="entry name" value="DEP"/>
    <property type="match status" value="2"/>
</dbReference>
<dbReference type="VEuPathDB" id="FungiDB:G647_06652"/>
<name>A0A1C1CSF5_9EURO</name>
<dbReference type="InterPro" id="IPR000591">
    <property type="entry name" value="DEP_dom"/>
</dbReference>
<feature type="compositionally biased region" description="Low complexity" evidence="2">
    <location>
        <begin position="55"/>
        <end position="71"/>
    </location>
</feature>
<feature type="compositionally biased region" description="Low complexity" evidence="2">
    <location>
        <begin position="90"/>
        <end position="112"/>
    </location>
</feature>
<dbReference type="PANTHER" id="PTHR10845:SF192">
    <property type="entry name" value="DOUBLE HIT, ISOFORM B"/>
    <property type="match status" value="1"/>
</dbReference>
<dbReference type="PROSITE" id="PS50132">
    <property type="entry name" value="RGS"/>
    <property type="match status" value="1"/>
</dbReference>
<dbReference type="eggNOG" id="KOG3589">
    <property type="taxonomic scope" value="Eukaryota"/>
</dbReference>
<dbReference type="Gene3D" id="1.10.10.10">
    <property type="entry name" value="Winged helix-like DNA-binding domain superfamily/Winged helix DNA-binding domain"/>
    <property type="match status" value="2"/>
</dbReference>
<dbReference type="InterPro" id="IPR058855">
    <property type="entry name" value="RGS1/SST2-like_Fungal-DR"/>
</dbReference>
<dbReference type="Pfam" id="PF25889">
    <property type="entry name" value="WHD_Fungal_DR"/>
    <property type="match status" value="1"/>
</dbReference>
<dbReference type="CDD" id="cd04450">
    <property type="entry name" value="DEP_RGS7-like"/>
    <property type="match status" value="1"/>
</dbReference>
<feature type="domain" description="DEP" evidence="4">
    <location>
        <begin position="377"/>
        <end position="463"/>
    </location>
</feature>
<gene>
    <name evidence="5" type="primary">flbA</name>
    <name evidence="5" type="ORF">CLCR_08143</name>
</gene>
<dbReference type="PROSITE" id="PS50186">
    <property type="entry name" value="DEP"/>
    <property type="match status" value="1"/>
</dbReference>
<protein>
    <submittedName>
        <fullName evidence="5">Developmental regulator flbA</fullName>
    </submittedName>
</protein>
<proteinExistence type="predicted"/>
<feature type="region of interest" description="Disordered" evidence="2">
    <location>
        <begin position="85"/>
        <end position="144"/>
    </location>
</feature>
<keyword evidence="1" id="KW-0734">Signal transduction inhibitor</keyword>
<feature type="compositionally biased region" description="Polar residues" evidence="2">
    <location>
        <begin position="26"/>
        <end position="43"/>
    </location>
</feature>
<dbReference type="Pfam" id="PF00615">
    <property type="entry name" value="RGS"/>
    <property type="match status" value="1"/>
</dbReference>
<comment type="caution">
    <text evidence="5">The sequence shown here is derived from an EMBL/GenBank/DDBJ whole genome shotgun (WGS) entry which is preliminary data.</text>
</comment>
<dbReference type="Gene3D" id="1.10.167.10">
    <property type="entry name" value="Regulator of G-protein Signalling 4, domain 2"/>
    <property type="match status" value="1"/>
</dbReference>
<dbReference type="EMBL" id="LGRB01000009">
    <property type="protein sequence ID" value="OCT51430.1"/>
    <property type="molecule type" value="Genomic_DNA"/>
</dbReference>
<dbReference type="AlphaFoldDB" id="A0A1C1CSF5"/>
<dbReference type="PANTHER" id="PTHR10845">
    <property type="entry name" value="REGULATOR OF G PROTEIN SIGNALING"/>
    <property type="match status" value="1"/>
</dbReference>
<dbReference type="SMART" id="SM00315">
    <property type="entry name" value="RGS"/>
    <property type="match status" value="1"/>
</dbReference>
<dbReference type="SUPFAM" id="SSF46785">
    <property type="entry name" value="Winged helix' DNA-binding domain"/>
    <property type="match status" value="2"/>
</dbReference>
<reference evidence="6" key="1">
    <citation type="submission" date="2015-07" db="EMBL/GenBank/DDBJ databases">
        <authorList>
            <person name="Teixeira M.M."/>
            <person name="Souza R.C."/>
            <person name="Almeida L.G."/>
            <person name="Vicente V.A."/>
            <person name="de Hoog S."/>
            <person name="Bocca A.L."/>
            <person name="de Almeida S.R."/>
            <person name="Vasconcelos A.T."/>
            <person name="Felipe M.S."/>
        </authorList>
    </citation>
    <scope>NUCLEOTIDE SEQUENCE [LARGE SCALE GENOMIC DNA]</scope>
    <source>
        <strain evidence="6">KSF</strain>
    </source>
</reference>
<dbReference type="InterPro" id="IPR036305">
    <property type="entry name" value="RGS_sf"/>
</dbReference>
<dbReference type="STRING" id="86049.A0A1C1CSF5"/>
<feature type="region of interest" description="Disordered" evidence="2">
    <location>
        <begin position="1"/>
        <end position="73"/>
    </location>
</feature>
<evidence type="ECO:0000256" key="1">
    <source>
        <dbReference type="ARBA" id="ARBA00022700"/>
    </source>
</evidence>
<dbReference type="InterPro" id="IPR044926">
    <property type="entry name" value="RGS_subdomain_2"/>
</dbReference>